<gene>
    <name evidence="1" type="ORF">Lepto782_24080</name>
</gene>
<organism evidence="1 2">
    <name type="scientific">Leptospira interrogans serovar Canicola</name>
    <dbReference type="NCBI Taxonomy" id="211880"/>
    <lineage>
        <taxon>Bacteria</taxon>
        <taxon>Pseudomonadati</taxon>
        <taxon>Spirochaetota</taxon>
        <taxon>Spirochaetia</taxon>
        <taxon>Leptospirales</taxon>
        <taxon>Leptospiraceae</taxon>
        <taxon>Leptospira</taxon>
    </lineage>
</organism>
<dbReference type="EMBL" id="CP043890">
    <property type="protein sequence ID" value="QOI45252.1"/>
    <property type="molecule type" value="Genomic_DNA"/>
</dbReference>
<evidence type="ECO:0000313" key="2">
    <source>
        <dbReference type="Proteomes" id="UP000663124"/>
    </source>
</evidence>
<proteinExistence type="predicted"/>
<dbReference type="AlphaFoldDB" id="A0AAP9WFP0"/>
<name>A0AAP9WFP0_LEPIR</name>
<evidence type="ECO:0000313" key="1">
    <source>
        <dbReference type="EMBL" id="QOI45252.1"/>
    </source>
</evidence>
<dbReference type="RefSeq" id="WP_002098254.1">
    <property type="nucleotide sequence ID" value="NZ_CP043890.1"/>
</dbReference>
<sequence>MKSIVSMRFLNSIQHSIEDVIGALKANQILTAKHQAKNVIIGCAALRSIKSGGEIFEPEEFEHLFFNPFIGLSQFEKEEVMRFINKIMSSKDNTWIDSLIKFVKQTEDTLGFSDGLPDLRSPIGFQAIIRIVKDWERIGKELGLPSLLPRAWSEKY</sequence>
<keyword evidence="1" id="KW-0614">Plasmid</keyword>
<reference evidence="1" key="1">
    <citation type="submission" date="2019-09" db="EMBL/GenBank/DDBJ databases">
        <title>Comparative Genomics of Leptospira interrogans Reveals Genome Plasticity - A Common Adaptive Strategy for Survival in Various Hosts.</title>
        <authorList>
            <person name="Ramli S.R."/>
            <person name="Bunk B."/>
            <person name="Goris M."/>
            <person name="Bhuju S."/>
            <person name="Jarek M."/>
            <person name="Sproer C."/>
            <person name="Mustakim S."/>
            <person name="Strommenger B."/>
            <person name="Pessler F."/>
        </authorList>
    </citation>
    <scope>NUCLEOTIDE SEQUENCE</scope>
    <source>
        <strain evidence="1">782</strain>
        <plasmid evidence="1">p3</plasmid>
    </source>
</reference>
<geneLocation type="plasmid" evidence="1 2">
    <name>p3</name>
</geneLocation>
<dbReference type="Proteomes" id="UP000663124">
    <property type="component" value="Plasmid p3"/>
</dbReference>
<accession>A0AAP9WFP0</accession>
<protein>
    <submittedName>
        <fullName evidence="1">Uncharacterized protein</fullName>
    </submittedName>
</protein>